<proteinExistence type="predicted"/>
<dbReference type="Proteomes" id="UP001473302">
    <property type="component" value="Unassembled WGS sequence"/>
</dbReference>
<accession>A0ABP9Z8Y1</accession>
<feature type="chain" id="PRO_5046223590" description="GPI anchored serine-threonine rich protein" evidence="1">
    <location>
        <begin position="19"/>
        <end position="179"/>
    </location>
</feature>
<name>A0ABP9Z8Y1_9FUNG</name>
<evidence type="ECO:0000256" key="1">
    <source>
        <dbReference type="SAM" id="SignalP"/>
    </source>
</evidence>
<dbReference type="EMBL" id="BAABUK010000026">
    <property type="protein sequence ID" value="GAA5815529.1"/>
    <property type="molecule type" value="Genomic_DNA"/>
</dbReference>
<gene>
    <name evidence="2" type="ORF">MFLAVUS_009041</name>
</gene>
<comment type="caution">
    <text evidence="2">The sequence shown here is derived from an EMBL/GenBank/DDBJ whole genome shotgun (WGS) entry which is preliminary data.</text>
</comment>
<keyword evidence="1" id="KW-0732">Signal</keyword>
<protein>
    <recommendedName>
        <fullName evidence="4">GPI anchored serine-threonine rich protein</fullName>
    </recommendedName>
</protein>
<evidence type="ECO:0000313" key="2">
    <source>
        <dbReference type="EMBL" id="GAA5815529.1"/>
    </source>
</evidence>
<evidence type="ECO:0000313" key="3">
    <source>
        <dbReference type="Proteomes" id="UP001473302"/>
    </source>
</evidence>
<organism evidence="2 3">
    <name type="scientific">Mucor flavus</name>
    <dbReference type="NCBI Taxonomy" id="439312"/>
    <lineage>
        <taxon>Eukaryota</taxon>
        <taxon>Fungi</taxon>
        <taxon>Fungi incertae sedis</taxon>
        <taxon>Mucoromycota</taxon>
        <taxon>Mucoromycotina</taxon>
        <taxon>Mucoromycetes</taxon>
        <taxon>Mucorales</taxon>
        <taxon>Mucorineae</taxon>
        <taxon>Mucoraceae</taxon>
        <taxon>Mucor</taxon>
    </lineage>
</organism>
<keyword evidence="3" id="KW-1185">Reference proteome</keyword>
<feature type="signal peptide" evidence="1">
    <location>
        <begin position="1"/>
        <end position="18"/>
    </location>
</feature>
<reference evidence="2 3" key="1">
    <citation type="submission" date="2024-04" db="EMBL/GenBank/DDBJ databases">
        <title>genome sequences of Mucor flavus KT1a and Helicostylum pulchrum KT1b strains isolated from the surface of a dry-aged beef.</title>
        <authorList>
            <person name="Toyotome T."/>
            <person name="Hosono M."/>
            <person name="Torimaru M."/>
            <person name="Fukuda K."/>
            <person name="Mikami N."/>
        </authorList>
    </citation>
    <scope>NUCLEOTIDE SEQUENCE [LARGE SCALE GENOMIC DNA]</scope>
    <source>
        <strain evidence="2 3">KT1a</strain>
    </source>
</reference>
<sequence length="179" mass="18527">MKFTVLGFITALVATVSAQAVNNASAIGPAPVPAPTSAAVVVPTPSAVSACAVQSTFELCLHNEDNYIKTCQEQDFACLCRWNKEKLTCWNNCPNDEGFPRQEGLVARVCSMPGANVSIAPWTSTVASTSTPIVQTSIVATSASTATTTPTNTHSAASALAVSQGALLVIGSFVAYVLF</sequence>
<evidence type="ECO:0008006" key="4">
    <source>
        <dbReference type="Google" id="ProtNLM"/>
    </source>
</evidence>